<feature type="region of interest" description="Disordered" evidence="1">
    <location>
        <begin position="13"/>
        <end position="38"/>
    </location>
</feature>
<reference evidence="2 3" key="1">
    <citation type="journal article" date="2023" name="Plants (Basel)">
        <title>Bridging the Gap: Combining Genomics and Transcriptomics Approaches to Understand Stylosanthes scabra, an Orphan Legume from the Brazilian Caatinga.</title>
        <authorList>
            <person name="Ferreira-Neto J.R.C."/>
            <person name="da Silva M.D."/>
            <person name="Binneck E."/>
            <person name="de Melo N.F."/>
            <person name="da Silva R.H."/>
            <person name="de Melo A.L.T.M."/>
            <person name="Pandolfi V."/>
            <person name="Bustamante F.O."/>
            <person name="Brasileiro-Vidal A.C."/>
            <person name="Benko-Iseppon A.M."/>
        </authorList>
    </citation>
    <scope>NUCLEOTIDE SEQUENCE [LARGE SCALE GENOMIC DNA]</scope>
    <source>
        <tissue evidence="2">Leaves</tissue>
    </source>
</reference>
<keyword evidence="3" id="KW-1185">Reference proteome</keyword>
<evidence type="ECO:0000313" key="3">
    <source>
        <dbReference type="Proteomes" id="UP001341840"/>
    </source>
</evidence>
<feature type="region of interest" description="Disordered" evidence="1">
    <location>
        <begin position="56"/>
        <end position="102"/>
    </location>
</feature>
<organism evidence="2 3">
    <name type="scientific">Stylosanthes scabra</name>
    <dbReference type="NCBI Taxonomy" id="79078"/>
    <lineage>
        <taxon>Eukaryota</taxon>
        <taxon>Viridiplantae</taxon>
        <taxon>Streptophyta</taxon>
        <taxon>Embryophyta</taxon>
        <taxon>Tracheophyta</taxon>
        <taxon>Spermatophyta</taxon>
        <taxon>Magnoliopsida</taxon>
        <taxon>eudicotyledons</taxon>
        <taxon>Gunneridae</taxon>
        <taxon>Pentapetalae</taxon>
        <taxon>rosids</taxon>
        <taxon>fabids</taxon>
        <taxon>Fabales</taxon>
        <taxon>Fabaceae</taxon>
        <taxon>Papilionoideae</taxon>
        <taxon>50 kb inversion clade</taxon>
        <taxon>dalbergioids sensu lato</taxon>
        <taxon>Dalbergieae</taxon>
        <taxon>Pterocarpus clade</taxon>
        <taxon>Stylosanthes</taxon>
    </lineage>
</organism>
<evidence type="ECO:0000313" key="2">
    <source>
        <dbReference type="EMBL" id="MED6107500.1"/>
    </source>
</evidence>
<gene>
    <name evidence="2" type="ORF">PIB30_014597</name>
</gene>
<dbReference type="Proteomes" id="UP001341840">
    <property type="component" value="Unassembled WGS sequence"/>
</dbReference>
<comment type="caution">
    <text evidence="2">The sequence shown here is derived from an EMBL/GenBank/DDBJ whole genome shotgun (WGS) entry which is preliminary data.</text>
</comment>
<sequence>MGERMRYEVILDHDNEENMMADNGIPNIQDPNPKEDSMQAQKTFLSRSDMRKIKAQNGPHLTNPFLKSPPQTAQKSTSATQLAHNVITHDNPNPPRVANGPHISNNPVLSGGSVVMETPPENMEIVVNSEPPDPGEQLFTGSDMDDILAQGSQAIIAYGNIPLNVGGDVEMAQ</sequence>
<protein>
    <submittedName>
        <fullName evidence="2">Uncharacterized protein</fullName>
    </submittedName>
</protein>
<accession>A0ABU6Q6M7</accession>
<evidence type="ECO:0000256" key="1">
    <source>
        <dbReference type="SAM" id="MobiDB-lite"/>
    </source>
</evidence>
<proteinExistence type="predicted"/>
<name>A0ABU6Q6M7_9FABA</name>
<dbReference type="EMBL" id="JASCZI010000039">
    <property type="protein sequence ID" value="MED6107500.1"/>
    <property type="molecule type" value="Genomic_DNA"/>
</dbReference>
<feature type="compositionally biased region" description="Polar residues" evidence="1">
    <location>
        <begin position="69"/>
        <end position="91"/>
    </location>
</feature>